<dbReference type="Proteomes" id="UP001283361">
    <property type="component" value="Unassembled WGS sequence"/>
</dbReference>
<reference evidence="2" key="1">
    <citation type="journal article" date="2023" name="G3 (Bethesda)">
        <title>A reference genome for the long-term kleptoplast-retaining sea slug Elysia crispata morphotype clarki.</title>
        <authorList>
            <person name="Eastman K.E."/>
            <person name="Pendleton A.L."/>
            <person name="Shaikh M.A."/>
            <person name="Suttiyut T."/>
            <person name="Ogas R."/>
            <person name="Tomko P."/>
            <person name="Gavelis G."/>
            <person name="Widhalm J.R."/>
            <person name="Wisecaver J.H."/>
        </authorList>
    </citation>
    <scope>NUCLEOTIDE SEQUENCE</scope>
    <source>
        <strain evidence="2">ECLA1</strain>
    </source>
</reference>
<keyword evidence="3" id="KW-1185">Reference proteome</keyword>
<dbReference type="EMBL" id="JAWDGP010001105">
    <property type="protein sequence ID" value="KAK3794495.1"/>
    <property type="molecule type" value="Genomic_DNA"/>
</dbReference>
<dbReference type="AlphaFoldDB" id="A0AAE1AUY4"/>
<gene>
    <name evidence="2" type="ORF">RRG08_003647</name>
</gene>
<evidence type="ECO:0000313" key="2">
    <source>
        <dbReference type="EMBL" id="KAK3794495.1"/>
    </source>
</evidence>
<sequence length="75" mass="7807">MFGIVFVTMTLPASKCPGSEMAFYSPVGAEPLTLNPHGPRNAGNSGTESTCVDGRTETGSTFEVVETPASPTLQE</sequence>
<feature type="region of interest" description="Disordered" evidence="1">
    <location>
        <begin position="34"/>
        <end position="75"/>
    </location>
</feature>
<proteinExistence type="predicted"/>
<accession>A0AAE1AUY4</accession>
<name>A0AAE1AUY4_9GAST</name>
<organism evidence="2 3">
    <name type="scientific">Elysia crispata</name>
    <name type="common">lettuce slug</name>
    <dbReference type="NCBI Taxonomy" id="231223"/>
    <lineage>
        <taxon>Eukaryota</taxon>
        <taxon>Metazoa</taxon>
        <taxon>Spiralia</taxon>
        <taxon>Lophotrochozoa</taxon>
        <taxon>Mollusca</taxon>
        <taxon>Gastropoda</taxon>
        <taxon>Heterobranchia</taxon>
        <taxon>Euthyneura</taxon>
        <taxon>Panpulmonata</taxon>
        <taxon>Sacoglossa</taxon>
        <taxon>Placobranchoidea</taxon>
        <taxon>Plakobranchidae</taxon>
        <taxon>Elysia</taxon>
    </lineage>
</organism>
<protein>
    <submittedName>
        <fullName evidence="2">Uncharacterized protein</fullName>
    </submittedName>
</protein>
<evidence type="ECO:0000256" key="1">
    <source>
        <dbReference type="SAM" id="MobiDB-lite"/>
    </source>
</evidence>
<comment type="caution">
    <text evidence="2">The sequence shown here is derived from an EMBL/GenBank/DDBJ whole genome shotgun (WGS) entry which is preliminary data.</text>
</comment>
<evidence type="ECO:0000313" key="3">
    <source>
        <dbReference type="Proteomes" id="UP001283361"/>
    </source>
</evidence>